<evidence type="ECO:0000313" key="3">
    <source>
        <dbReference type="Proteomes" id="UP000271087"/>
    </source>
</evidence>
<evidence type="ECO:0000256" key="1">
    <source>
        <dbReference type="SAM" id="SignalP"/>
    </source>
</evidence>
<protein>
    <submittedName>
        <fullName evidence="4">Papilin</fullName>
    </submittedName>
</protein>
<keyword evidence="1" id="KW-0732">Signal</keyword>
<name>A0A182DXN1_ONCOC</name>
<feature type="signal peptide" evidence="1">
    <location>
        <begin position="1"/>
        <end position="29"/>
    </location>
</feature>
<keyword evidence="3" id="KW-1185">Reference proteome</keyword>
<dbReference type="OrthoDB" id="5876856at2759"/>
<proteinExistence type="predicted"/>
<feature type="chain" id="PRO_5043137217" evidence="1">
    <location>
        <begin position="30"/>
        <end position="186"/>
    </location>
</feature>
<dbReference type="Proteomes" id="UP000271087">
    <property type="component" value="Unassembled WGS sequence"/>
</dbReference>
<evidence type="ECO:0000313" key="4">
    <source>
        <dbReference type="WBParaSite" id="nOo.2.0.1.t00411-RA"/>
    </source>
</evidence>
<reference evidence="2 3" key="2">
    <citation type="submission" date="2018-08" db="EMBL/GenBank/DDBJ databases">
        <authorList>
            <person name="Laetsch R D."/>
            <person name="Stevens L."/>
            <person name="Kumar S."/>
            <person name="Blaxter L. M."/>
        </authorList>
    </citation>
    <scope>NUCLEOTIDE SEQUENCE [LARGE SCALE GENOMIC DNA]</scope>
</reference>
<dbReference type="AlphaFoldDB" id="A0A182DXN1"/>
<dbReference type="InterPro" id="IPR000884">
    <property type="entry name" value="TSP1_rpt"/>
</dbReference>
<dbReference type="InterPro" id="IPR036383">
    <property type="entry name" value="TSP1_rpt_sf"/>
</dbReference>
<dbReference type="Gene3D" id="2.20.100.10">
    <property type="entry name" value="Thrombospondin type-1 (TSP1) repeat"/>
    <property type="match status" value="1"/>
</dbReference>
<evidence type="ECO:0000313" key="2">
    <source>
        <dbReference type="EMBL" id="VDK62082.1"/>
    </source>
</evidence>
<gene>
    <name evidence="2" type="ORF">NOO_LOCUS411</name>
</gene>
<accession>A0A182DXN1</accession>
<dbReference type="PROSITE" id="PS50092">
    <property type="entry name" value="TSP1"/>
    <property type="match status" value="1"/>
</dbReference>
<dbReference type="WBParaSite" id="nOo.2.0.1.t00411-RA">
    <property type="protein sequence ID" value="nOo.2.0.1.t00411-RA"/>
    <property type="gene ID" value="nOo.2.0.1.g00411"/>
</dbReference>
<sequence>MNVRVSHGLKALAMIFMMIFLRIPQTTMTQGWCCVPYPYPSLMTNAPTVTSPTTITLISKKPQTTTSVTKGKDAISTVQPFYSDWTTWSCTESCGGCGIGRRTRMCLSVPFVCIRSNFSDAVVEFNHQNCNQHPCPFGKRTCCVNYYLGQIEGHFACLPQANCLGIESYAATNSSRKCIDQFSSRN</sequence>
<reference evidence="4" key="1">
    <citation type="submission" date="2016-06" db="UniProtKB">
        <authorList>
            <consortium name="WormBaseParasite"/>
        </authorList>
    </citation>
    <scope>IDENTIFICATION</scope>
</reference>
<dbReference type="EMBL" id="UYRW01000039">
    <property type="protein sequence ID" value="VDK62082.1"/>
    <property type="molecule type" value="Genomic_DNA"/>
</dbReference>
<organism evidence="4">
    <name type="scientific">Onchocerca ochengi</name>
    <name type="common">Filarial nematode worm</name>
    <dbReference type="NCBI Taxonomy" id="42157"/>
    <lineage>
        <taxon>Eukaryota</taxon>
        <taxon>Metazoa</taxon>
        <taxon>Ecdysozoa</taxon>
        <taxon>Nematoda</taxon>
        <taxon>Chromadorea</taxon>
        <taxon>Rhabditida</taxon>
        <taxon>Spirurina</taxon>
        <taxon>Spiruromorpha</taxon>
        <taxon>Filarioidea</taxon>
        <taxon>Onchocercidae</taxon>
        <taxon>Onchocerca</taxon>
    </lineage>
</organism>